<dbReference type="InterPro" id="IPR002347">
    <property type="entry name" value="SDR_fam"/>
</dbReference>
<dbReference type="PRINTS" id="PR00081">
    <property type="entry name" value="GDHRDH"/>
</dbReference>
<dbReference type="STRING" id="1856405.BFC17_11775"/>
<protein>
    <submittedName>
        <fullName evidence="2">Short-chain dehydrogenase</fullName>
    </submittedName>
</protein>
<dbReference type="GO" id="GO:0016616">
    <property type="term" value="F:oxidoreductase activity, acting on the CH-OH group of donors, NAD or NADP as acceptor"/>
    <property type="evidence" value="ECO:0007669"/>
    <property type="project" value="TreeGrafter"/>
</dbReference>
<dbReference type="PROSITE" id="PS00061">
    <property type="entry name" value="ADH_SHORT"/>
    <property type="match status" value="1"/>
</dbReference>
<name>A0A1E8FHM7_9ALTE</name>
<keyword evidence="3" id="KW-1185">Reference proteome</keyword>
<dbReference type="Pfam" id="PF13561">
    <property type="entry name" value="adh_short_C2"/>
    <property type="match status" value="1"/>
</dbReference>
<dbReference type="Gene3D" id="3.40.50.720">
    <property type="entry name" value="NAD(P)-binding Rossmann-like Domain"/>
    <property type="match status" value="1"/>
</dbReference>
<dbReference type="PRINTS" id="PR00080">
    <property type="entry name" value="SDRFAMILY"/>
</dbReference>
<comment type="similarity">
    <text evidence="1">Belongs to the short-chain dehydrogenases/reductases (SDR) family.</text>
</comment>
<dbReference type="FunFam" id="3.40.50.720:FF:000084">
    <property type="entry name" value="Short-chain dehydrogenase reductase"/>
    <property type="match status" value="1"/>
</dbReference>
<proteinExistence type="inferred from homology"/>
<accession>A0A1E8FHM7</accession>
<dbReference type="InterPro" id="IPR036291">
    <property type="entry name" value="NAD(P)-bd_dom_sf"/>
</dbReference>
<reference evidence="2 3" key="1">
    <citation type="submission" date="2016-09" db="EMBL/GenBank/DDBJ databases">
        <title>Alteromonas lipolytica, a new species isolated from sea water.</title>
        <authorList>
            <person name="Wu Y.-H."/>
            <person name="Cheng H."/>
            <person name="Xu X.-W."/>
        </authorList>
    </citation>
    <scope>NUCLEOTIDE SEQUENCE [LARGE SCALE GENOMIC DNA]</scope>
    <source>
        <strain evidence="2 3">JW12</strain>
    </source>
</reference>
<dbReference type="RefSeq" id="WP_070175184.1">
    <property type="nucleotide sequence ID" value="NZ_BMJR01000006.1"/>
</dbReference>
<dbReference type="NCBIfam" id="NF005559">
    <property type="entry name" value="PRK07231.1"/>
    <property type="match status" value="1"/>
</dbReference>
<evidence type="ECO:0000256" key="1">
    <source>
        <dbReference type="ARBA" id="ARBA00006484"/>
    </source>
</evidence>
<sequence>MSQRLLGKVAIVTGAAMGIGAEVARTYAKEGAKLALFDMRYDDLQTLKAELVNELGTQVLTYQVDVGNADVVTKSIDDVVATFGQIDILVNNAGTNVFNNILNLSDADWERCISVNLMGALNCCKAAIRHMLTKSYGNIVNIASVHAHKIVKGAFPYTISKHAIIGLSRSLAIEYADQGIRVNSISPGLIDTPLAKSYFDSCEDAEAEREKQRQIIPVKRFGQPEEVAQTALFLGSDEARFINATDILIDGGRSQVYCD</sequence>
<dbReference type="NCBIfam" id="NF005469">
    <property type="entry name" value="PRK07063.1"/>
    <property type="match status" value="1"/>
</dbReference>
<dbReference type="OrthoDB" id="9787298at2"/>
<dbReference type="PANTHER" id="PTHR42760">
    <property type="entry name" value="SHORT-CHAIN DEHYDROGENASES/REDUCTASES FAMILY MEMBER"/>
    <property type="match status" value="1"/>
</dbReference>
<evidence type="ECO:0000313" key="2">
    <source>
        <dbReference type="EMBL" id="OFI35440.1"/>
    </source>
</evidence>
<dbReference type="CDD" id="cd05233">
    <property type="entry name" value="SDR_c"/>
    <property type="match status" value="1"/>
</dbReference>
<evidence type="ECO:0000313" key="3">
    <source>
        <dbReference type="Proteomes" id="UP000176037"/>
    </source>
</evidence>
<dbReference type="EMBL" id="MJIC01000009">
    <property type="protein sequence ID" value="OFI35440.1"/>
    <property type="molecule type" value="Genomic_DNA"/>
</dbReference>
<dbReference type="SUPFAM" id="SSF51735">
    <property type="entry name" value="NAD(P)-binding Rossmann-fold domains"/>
    <property type="match status" value="1"/>
</dbReference>
<comment type="caution">
    <text evidence="2">The sequence shown here is derived from an EMBL/GenBank/DDBJ whole genome shotgun (WGS) entry which is preliminary data.</text>
</comment>
<gene>
    <name evidence="2" type="ORF">BFC17_11775</name>
</gene>
<dbReference type="Proteomes" id="UP000176037">
    <property type="component" value="Unassembled WGS sequence"/>
</dbReference>
<dbReference type="InterPro" id="IPR020904">
    <property type="entry name" value="Sc_DH/Rdtase_CS"/>
</dbReference>
<organism evidence="2 3">
    <name type="scientific">Alteromonas lipolytica</name>
    <dbReference type="NCBI Taxonomy" id="1856405"/>
    <lineage>
        <taxon>Bacteria</taxon>
        <taxon>Pseudomonadati</taxon>
        <taxon>Pseudomonadota</taxon>
        <taxon>Gammaproteobacteria</taxon>
        <taxon>Alteromonadales</taxon>
        <taxon>Alteromonadaceae</taxon>
        <taxon>Alteromonas/Salinimonas group</taxon>
        <taxon>Alteromonas</taxon>
    </lineage>
</organism>
<dbReference type="AlphaFoldDB" id="A0A1E8FHM7"/>